<dbReference type="SUPFAM" id="SSF50129">
    <property type="entry name" value="GroES-like"/>
    <property type="match status" value="1"/>
</dbReference>
<dbReference type="Gene3D" id="3.90.180.10">
    <property type="entry name" value="Medium-chain alcohol dehydrogenases, catalytic domain"/>
    <property type="match status" value="1"/>
</dbReference>
<evidence type="ECO:0000313" key="17">
    <source>
        <dbReference type="EMBL" id="KRY86097.1"/>
    </source>
</evidence>
<dbReference type="InterPro" id="IPR013149">
    <property type="entry name" value="ADH-like_C"/>
</dbReference>
<comment type="subcellular location">
    <subcellularLocation>
        <location evidence="1">Mitochondrion</location>
    </subcellularLocation>
</comment>
<evidence type="ECO:0000256" key="12">
    <source>
        <dbReference type="ARBA" id="ARBA00041058"/>
    </source>
</evidence>
<keyword evidence="8" id="KW-0443">Lipid metabolism</keyword>
<protein>
    <recommendedName>
        <fullName evidence="12">Enoyl-[acyl-carrier-protein] reductase, mitochondrial</fullName>
        <ecNumber evidence="11">1.3.1.104</ecNumber>
    </recommendedName>
    <alternativeName>
        <fullName evidence="13">2-enoyl thioester reductase</fullName>
    </alternativeName>
</protein>
<evidence type="ECO:0000313" key="20">
    <source>
        <dbReference type="Proteomes" id="UP000054826"/>
    </source>
</evidence>
<dbReference type="EC" id="1.3.1.104" evidence="11"/>
<evidence type="ECO:0000259" key="15">
    <source>
        <dbReference type="SMART" id="SM00829"/>
    </source>
</evidence>
<evidence type="ECO:0000256" key="11">
    <source>
        <dbReference type="ARBA" id="ARBA00038963"/>
    </source>
</evidence>
<dbReference type="Pfam" id="PF00107">
    <property type="entry name" value="ADH_zinc_N"/>
    <property type="match status" value="1"/>
</dbReference>
<dbReference type="Proteomes" id="UP000054826">
    <property type="component" value="Unassembled WGS sequence"/>
</dbReference>
<comment type="catalytic activity">
    <reaction evidence="14">
        <text>a 2,3-saturated acyl-[ACP] + NADP(+) = a (2E)-enoyl-[ACP] + NADPH + H(+)</text>
        <dbReference type="Rhea" id="RHEA:22564"/>
        <dbReference type="Rhea" id="RHEA-COMP:9925"/>
        <dbReference type="Rhea" id="RHEA-COMP:9926"/>
        <dbReference type="ChEBI" id="CHEBI:15378"/>
        <dbReference type="ChEBI" id="CHEBI:57783"/>
        <dbReference type="ChEBI" id="CHEBI:58349"/>
        <dbReference type="ChEBI" id="CHEBI:78784"/>
        <dbReference type="ChEBI" id="CHEBI:78785"/>
        <dbReference type="EC" id="1.3.1.104"/>
    </reaction>
</comment>
<keyword evidence="9" id="KW-0496">Mitochondrion</keyword>
<dbReference type="InterPro" id="IPR011032">
    <property type="entry name" value="GroES-like_sf"/>
</dbReference>
<evidence type="ECO:0000313" key="19">
    <source>
        <dbReference type="Proteomes" id="UP000054632"/>
    </source>
</evidence>
<comment type="caution">
    <text evidence="17">The sequence shown here is derived from an EMBL/GenBank/DDBJ whole genome shotgun (WGS) entry which is preliminary data.</text>
</comment>
<dbReference type="GO" id="GO:0005739">
    <property type="term" value="C:mitochondrion"/>
    <property type="evidence" value="ECO:0007669"/>
    <property type="project" value="UniProtKB-SubCell"/>
</dbReference>
<proteinExistence type="inferred from homology"/>
<evidence type="ECO:0000256" key="9">
    <source>
        <dbReference type="ARBA" id="ARBA00023128"/>
    </source>
</evidence>
<dbReference type="InterPro" id="IPR020843">
    <property type="entry name" value="ER"/>
</dbReference>
<dbReference type="Gene3D" id="3.40.50.720">
    <property type="entry name" value="NAD(P)-binding Rossmann-like Domain"/>
    <property type="match status" value="1"/>
</dbReference>
<evidence type="ECO:0000313" key="18">
    <source>
        <dbReference type="EMBL" id="KRZ30440.1"/>
    </source>
</evidence>
<name>A0A0V1FJX7_TRIPS</name>
<dbReference type="Pfam" id="PF08240">
    <property type="entry name" value="ADH_N"/>
    <property type="match status" value="1"/>
</dbReference>
<dbReference type="PANTHER" id="PTHR43981">
    <property type="entry name" value="ENOYL-[ACYL-CARRIER-PROTEIN] REDUCTASE, MITOCHONDRIAL"/>
    <property type="match status" value="1"/>
</dbReference>
<gene>
    <name evidence="17" type="primary">W09H1.5</name>
    <name evidence="16" type="ORF">T4A_1311</name>
    <name evidence="18" type="ORF">T4C_9644</name>
    <name evidence="17" type="ORF">T4D_13302</name>
</gene>
<dbReference type="InterPro" id="IPR036291">
    <property type="entry name" value="NAD(P)-bd_dom_sf"/>
</dbReference>
<dbReference type="FunFam" id="3.40.50.720:FF:000112">
    <property type="entry name" value="Enoyl-[acyl-carrier-protein] reductase 1, mitochondrial"/>
    <property type="match status" value="1"/>
</dbReference>
<organism evidence="17 21">
    <name type="scientific">Trichinella pseudospiralis</name>
    <name type="common">Parasitic roundworm</name>
    <dbReference type="NCBI Taxonomy" id="6337"/>
    <lineage>
        <taxon>Eukaryota</taxon>
        <taxon>Metazoa</taxon>
        <taxon>Ecdysozoa</taxon>
        <taxon>Nematoda</taxon>
        <taxon>Enoplea</taxon>
        <taxon>Dorylaimia</taxon>
        <taxon>Trichinellida</taxon>
        <taxon>Trichinellidae</taxon>
        <taxon>Trichinella</taxon>
    </lineage>
</organism>
<evidence type="ECO:0000256" key="2">
    <source>
        <dbReference type="ARBA" id="ARBA00010371"/>
    </source>
</evidence>
<evidence type="ECO:0000256" key="6">
    <source>
        <dbReference type="ARBA" id="ARBA00022946"/>
    </source>
</evidence>
<evidence type="ECO:0000256" key="5">
    <source>
        <dbReference type="ARBA" id="ARBA00022857"/>
    </source>
</evidence>
<dbReference type="SMART" id="SM00829">
    <property type="entry name" value="PKS_ER"/>
    <property type="match status" value="1"/>
</dbReference>
<evidence type="ECO:0000256" key="7">
    <source>
        <dbReference type="ARBA" id="ARBA00023002"/>
    </source>
</evidence>
<dbReference type="AlphaFoldDB" id="A0A0V1FJX7"/>
<feature type="domain" description="Enoyl reductase (ER)" evidence="15">
    <location>
        <begin position="42"/>
        <end position="358"/>
    </location>
</feature>
<keyword evidence="7" id="KW-0560">Oxidoreductase</keyword>
<keyword evidence="4" id="KW-0276">Fatty acid metabolism</keyword>
<dbReference type="GO" id="GO:0141148">
    <property type="term" value="F:enoyl-[acyl-carrier-protein] reductase (NADPH) activity"/>
    <property type="evidence" value="ECO:0007669"/>
    <property type="project" value="UniProtKB-EC"/>
</dbReference>
<evidence type="ECO:0000256" key="8">
    <source>
        <dbReference type="ARBA" id="ARBA00023098"/>
    </source>
</evidence>
<dbReference type="EMBL" id="JYDR01000132">
    <property type="protein sequence ID" value="KRY67619.1"/>
    <property type="molecule type" value="Genomic_DNA"/>
</dbReference>
<dbReference type="Proteomes" id="UP000054632">
    <property type="component" value="Unassembled WGS sequence"/>
</dbReference>
<evidence type="ECO:0000256" key="10">
    <source>
        <dbReference type="ARBA" id="ARBA00023160"/>
    </source>
</evidence>
<evidence type="ECO:0000256" key="3">
    <source>
        <dbReference type="ARBA" id="ARBA00022516"/>
    </source>
</evidence>
<keyword evidence="21" id="KW-1185">Reference proteome</keyword>
<evidence type="ECO:0000313" key="16">
    <source>
        <dbReference type="EMBL" id="KRY67619.1"/>
    </source>
</evidence>
<evidence type="ECO:0000313" key="21">
    <source>
        <dbReference type="Proteomes" id="UP000054995"/>
    </source>
</evidence>
<dbReference type="GO" id="GO:0006633">
    <property type="term" value="P:fatty acid biosynthetic process"/>
    <property type="evidence" value="ECO:0007669"/>
    <property type="project" value="UniProtKB-KW"/>
</dbReference>
<dbReference type="InterPro" id="IPR051034">
    <property type="entry name" value="Mito_Enoyl-ACP_Reductase"/>
</dbReference>
<dbReference type="CDD" id="cd08290">
    <property type="entry name" value="ETR"/>
    <property type="match status" value="1"/>
</dbReference>
<reference evidence="19 20" key="1">
    <citation type="submission" date="2015-01" db="EMBL/GenBank/DDBJ databases">
        <title>Evolution of Trichinella species and genotypes.</title>
        <authorList>
            <person name="Korhonen P.K."/>
            <person name="Edoardo P."/>
            <person name="Giuseppe L.R."/>
            <person name="Gasser R.B."/>
        </authorList>
    </citation>
    <scope>NUCLEOTIDE SEQUENCE [LARGE SCALE GENOMIC DNA]</scope>
    <source>
        <strain evidence="16">ISS13</strain>
        <strain evidence="18">ISS176</strain>
        <strain evidence="17">ISS470</strain>
    </source>
</reference>
<sequence length="370" mass="41078">MNNLHCNHFSMHPELILHLLRNHRTLFRRHLQSQQLTYADHGHPEQVLELRKVKIPSALQADQVQYSMLAASINPADINQIQGVYPVKPTLPAVGGNEGVLRIEAVGNEVTNLRVGDWAIPAQAGFGTWRNVGVANAKDLLKINNQLSVAEAATLAVNPSTAYRMLQDFVHLQPGDVVLQNGATSAVGQNVIQLCKHFGYTSVNIIRDKSNTVDSIDYLKELGADHILTENQLKSEDAEMLFSNIAAPKLGLNCISGRSTVFMAAALCSNGKLVTYGGMSKQPLQVPTGTLIFKRIQLHGFWMSAWNAQQKNQTERLHMLNTLTDLLLQRKLRTPRLEMIPFKDYKLAIKQACDATTTTTARKQLLVFES</sequence>
<keyword evidence="10" id="KW-0275">Fatty acid biosynthesis</keyword>
<dbReference type="EMBL" id="JYDT01000077">
    <property type="protein sequence ID" value="KRY86097.1"/>
    <property type="molecule type" value="Genomic_DNA"/>
</dbReference>
<dbReference type="PANTHER" id="PTHR43981:SF2">
    <property type="entry name" value="ENOYL-[ACYL-CARRIER-PROTEIN] REDUCTASE, MITOCHONDRIAL"/>
    <property type="match status" value="1"/>
</dbReference>
<dbReference type="EMBL" id="JYDV01000129">
    <property type="protein sequence ID" value="KRZ30440.1"/>
    <property type="molecule type" value="Genomic_DNA"/>
</dbReference>
<evidence type="ECO:0000256" key="1">
    <source>
        <dbReference type="ARBA" id="ARBA00004173"/>
    </source>
</evidence>
<evidence type="ECO:0000256" key="4">
    <source>
        <dbReference type="ARBA" id="ARBA00022832"/>
    </source>
</evidence>
<comment type="similarity">
    <text evidence="2">Belongs to the zinc-containing alcohol dehydrogenase family. Quinone oxidoreductase subfamily.</text>
</comment>
<dbReference type="SUPFAM" id="SSF51735">
    <property type="entry name" value="NAD(P)-binding Rossmann-fold domains"/>
    <property type="match status" value="1"/>
</dbReference>
<accession>A0A0V1FJX7</accession>
<keyword evidence="5" id="KW-0521">NADP</keyword>
<dbReference type="OrthoDB" id="7482721at2759"/>
<keyword evidence="6" id="KW-0809">Transit peptide</keyword>
<keyword evidence="3" id="KW-0444">Lipid biosynthesis</keyword>
<dbReference type="FunFam" id="3.90.180.10:FF:000010">
    <property type="entry name" value="Enoyl-[acyl-carrier-protein] reductase, mitochondrial"/>
    <property type="match status" value="1"/>
</dbReference>
<evidence type="ECO:0000256" key="14">
    <source>
        <dbReference type="ARBA" id="ARBA00048843"/>
    </source>
</evidence>
<dbReference type="Proteomes" id="UP000054995">
    <property type="component" value="Unassembled WGS sequence"/>
</dbReference>
<evidence type="ECO:0000256" key="13">
    <source>
        <dbReference type="ARBA" id="ARBA00042123"/>
    </source>
</evidence>
<dbReference type="InterPro" id="IPR013154">
    <property type="entry name" value="ADH-like_N"/>
</dbReference>